<evidence type="ECO:0000259" key="2">
    <source>
        <dbReference type="PROSITE" id="PS51910"/>
    </source>
</evidence>
<dbReference type="GO" id="GO:0008061">
    <property type="term" value="F:chitin binding"/>
    <property type="evidence" value="ECO:0007669"/>
    <property type="project" value="InterPro"/>
</dbReference>
<dbReference type="SUPFAM" id="SSF51445">
    <property type="entry name" value="(Trans)glycosidases"/>
    <property type="match status" value="1"/>
</dbReference>
<evidence type="ECO:0000256" key="1">
    <source>
        <dbReference type="SAM" id="SignalP"/>
    </source>
</evidence>
<dbReference type="GO" id="GO:0005975">
    <property type="term" value="P:carbohydrate metabolic process"/>
    <property type="evidence" value="ECO:0007669"/>
    <property type="project" value="InterPro"/>
</dbReference>
<keyword evidence="3" id="KW-0378">Hydrolase</keyword>
<gene>
    <name evidence="3" type="ORF">HIJ39_09250</name>
</gene>
<dbReference type="Gene3D" id="2.130.10.30">
    <property type="entry name" value="Regulator of chromosome condensation 1/beta-lactamase-inhibitor protein II"/>
    <property type="match status" value="1"/>
</dbReference>
<dbReference type="EMBL" id="JABBVZ010000025">
    <property type="protein sequence ID" value="NMP22537.1"/>
    <property type="molecule type" value="Genomic_DNA"/>
</dbReference>
<sequence length="1052" mass="111286">MRVPTFNHKRSAIALVASSLLLALMPSVAAAQSGPAISGYSVNASDTVLTISGTNFGSQISGDTVTVDGSLVGVTNWTDTSIQVSLPSNAGPGTITVTAGGLSSSVPFSGVERGFYTLSANGTVTAHDNMKTYGDLNTLGVAGQSPAIQLVTTQDGKGYWILTQNGNVYAFGDATNFGSLGQSITAVGMAVLPSGQGAYVLADNGTVYTLGQAVNYGNAPPGTQAVAIATTSDGNGYWILGQDGATYSFGDAPSLGTAARPVASAPPSLTNNTLVRVGTTDPVFLYKDGALYHIPSVQIFSGLGYAWKDVQSFPSLKGYTVGLPMVVPFPDGTLIQAEGQNPVYLVENGVLHWITNSSTFLGMGYNWSEITKVPSIQTNWPTGSPISSPFTYLPDGTLFRIGNTNPVYVINNGQIQHIASVSVFDAMGYSWSEVKSLSTMPSLPQGPALTSPTAVMANGTLWRVGNTNPVYVYEDGELRHIPSLSMFNDLGFQMSQVRSVSSIANIPTGPDLGSTSVPPAVTVNAVSFAPTPDNQGLWVLFQNGTVATLGDATNFGQPSISAMTGKTAVGLTVTPDGGGYTILASDGATFSYGDAKSAGSNPGTVSLAMDTAPSTTFLSMAYGSFMPHYDGSYSTMVNNADALSVINPTWLYDQQNPVTNQWGLTTPPSGFETVVNEAHSLGIQVWPQIGSISTAPFATSQQDQTTVNQIVSAAVNDNFDGVSIDFEPQKFNGMSLSQAEQAFDTFISMLGPALHQAGKKLMVNVYASAYPNTLFNYDVLAQYADYINIMDYPDHNYSTGAGSTSPLWWAKQVIQNAIQGGLSPSQIIMGLAPYGHFWQYNNTSGIVGEGDVYDTQAASLLSSNPNIVPVWDPVSGAEVFMTNEYLNSNGTWTAQSSAMAQAPVPPTGGYTTQYETKSLNPVKNLQGLLNYILLRYAVEHNQSTPNFLTQDGAYGPLTSAAVALFQQDFNVTGDPSGVYGTNTEAALKQVIQDWNIGQYQYWVDTTQSEQERIQQVALADGVAGVDPWRVPFETPDYWTMLSQTVSITHLGE</sequence>
<keyword evidence="1" id="KW-0732">Signal</keyword>
<feature type="signal peptide" evidence="1">
    <location>
        <begin position="1"/>
        <end position="30"/>
    </location>
</feature>
<comment type="caution">
    <text evidence="3">The sequence shown here is derived from an EMBL/GenBank/DDBJ whole genome shotgun (WGS) entry which is preliminary data.</text>
</comment>
<dbReference type="PROSITE" id="PS00430">
    <property type="entry name" value="TONB_DEPENDENT_REC_1"/>
    <property type="match status" value="1"/>
</dbReference>
<dbReference type="Proteomes" id="UP000533476">
    <property type="component" value="Unassembled WGS sequence"/>
</dbReference>
<name>A0A7Y0L411_9FIRM</name>
<dbReference type="InterPro" id="IPR001223">
    <property type="entry name" value="Glyco_hydro18_cat"/>
</dbReference>
<dbReference type="InterPro" id="IPR014756">
    <property type="entry name" value="Ig_E-set"/>
</dbReference>
<feature type="domain" description="GH18" evidence="2">
    <location>
        <begin position="616"/>
        <end position="1051"/>
    </location>
</feature>
<dbReference type="GO" id="GO:0016787">
    <property type="term" value="F:hydrolase activity"/>
    <property type="evidence" value="ECO:0007669"/>
    <property type="project" value="UniProtKB-KW"/>
</dbReference>
<protein>
    <submittedName>
        <fullName evidence="3">Glycoside hydrolase</fullName>
    </submittedName>
</protein>
<dbReference type="Gene3D" id="1.10.101.10">
    <property type="entry name" value="PGBD-like superfamily/PGBD"/>
    <property type="match status" value="1"/>
</dbReference>
<dbReference type="Gene3D" id="3.20.20.80">
    <property type="entry name" value="Glycosidases"/>
    <property type="match status" value="1"/>
</dbReference>
<dbReference type="PANTHER" id="PTHR46066">
    <property type="entry name" value="CHITINASE DOMAIN-CONTAINING PROTEIN 1 FAMILY MEMBER"/>
    <property type="match status" value="1"/>
</dbReference>
<dbReference type="InterPro" id="IPR010916">
    <property type="entry name" value="TonB_box_CS"/>
</dbReference>
<dbReference type="InterPro" id="IPR002909">
    <property type="entry name" value="IPT_dom"/>
</dbReference>
<accession>A0A7Y0L411</accession>
<dbReference type="RefSeq" id="WP_169098954.1">
    <property type="nucleotide sequence ID" value="NZ_JABBVZ010000025.1"/>
</dbReference>
<dbReference type="Pfam" id="PF01833">
    <property type="entry name" value="TIG"/>
    <property type="match status" value="1"/>
</dbReference>
<dbReference type="SMART" id="SM00636">
    <property type="entry name" value="Glyco_18"/>
    <property type="match status" value="1"/>
</dbReference>
<dbReference type="AlphaFoldDB" id="A0A7Y0L411"/>
<organism evidence="3 4">
    <name type="scientific">Sulfobacillus harzensis</name>
    <dbReference type="NCBI Taxonomy" id="2729629"/>
    <lineage>
        <taxon>Bacteria</taxon>
        <taxon>Bacillati</taxon>
        <taxon>Bacillota</taxon>
        <taxon>Clostridia</taxon>
        <taxon>Eubacteriales</taxon>
        <taxon>Clostridiales Family XVII. Incertae Sedis</taxon>
        <taxon>Sulfobacillus</taxon>
    </lineage>
</organism>
<dbReference type="InterPro" id="IPR036365">
    <property type="entry name" value="PGBD-like_sf"/>
</dbReference>
<proteinExistence type="predicted"/>
<evidence type="ECO:0000313" key="4">
    <source>
        <dbReference type="Proteomes" id="UP000533476"/>
    </source>
</evidence>
<dbReference type="PROSITE" id="PS51910">
    <property type="entry name" value="GH18_2"/>
    <property type="match status" value="1"/>
</dbReference>
<dbReference type="InterPro" id="IPR017853">
    <property type="entry name" value="GH"/>
</dbReference>
<evidence type="ECO:0000313" key="3">
    <source>
        <dbReference type="EMBL" id="NMP22537.1"/>
    </source>
</evidence>
<dbReference type="InterPro" id="IPR036366">
    <property type="entry name" value="PGBDSf"/>
</dbReference>
<dbReference type="SUPFAM" id="SSF47090">
    <property type="entry name" value="PGBD-like"/>
    <property type="match status" value="1"/>
</dbReference>
<dbReference type="Pfam" id="PF00704">
    <property type="entry name" value="Glyco_hydro_18"/>
    <property type="match status" value="1"/>
</dbReference>
<dbReference type="InterPro" id="IPR009091">
    <property type="entry name" value="RCC1/BLIP-II"/>
</dbReference>
<dbReference type="Gene3D" id="2.60.40.10">
    <property type="entry name" value="Immunoglobulins"/>
    <property type="match status" value="1"/>
</dbReference>
<dbReference type="InterPro" id="IPR002477">
    <property type="entry name" value="Peptidoglycan-bd-like"/>
</dbReference>
<reference evidence="3 4" key="1">
    <citation type="submission" date="2020-04" db="EMBL/GenBank/DDBJ databases">
        <authorList>
            <person name="Zhang R."/>
            <person name="Schippers A."/>
        </authorList>
    </citation>
    <scope>NUCLEOTIDE SEQUENCE [LARGE SCALE GENOMIC DNA]</scope>
    <source>
        <strain evidence="3 4">DSM 109850</strain>
    </source>
</reference>
<feature type="chain" id="PRO_5039326696" evidence="1">
    <location>
        <begin position="31"/>
        <end position="1052"/>
    </location>
</feature>
<dbReference type="CDD" id="cd00603">
    <property type="entry name" value="IPT_PCSR"/>
    <property type="match status" value="1"/>
</dbReference>
<dbReference type="InterPro" id="IPR013783">
    <property type="entry name" value="Ig-like_fold"/>
</dbReference>
<dbReference type="Pfam" id="PF01471">
    <property type="entry name" value="PG_binding_1"/>
    <property type="match status" value="1"/>
</dbReference>
<keyword evidence="4" id="KW-1185">Reference proteome</keyword>
<dbReference type="PANTHER" id="PTHR46066:SF2">
    <property type="entry name" value="CHITINASE DOMAIN-CONTAINING PROTEIN 1"/>
    <property type="match status" value="1"/>
</dbReference>
<dbReference type="InterPro" id="IPR011583">
    <property type="entry name" value="Chitinase_II/V-like_cat"/>
</dbReference>
<dbReference type="SUPFAM" id="SSF81296">
    <property type="entry name" value="E set domains"/>
    <property type="match status" value="1"/>
</dbReference>